<evidence type="ECO:0000313" key="2">
    <source>
        <dbReference type="Proteomes" id="UP000616724"/>
    </source>
</evidence>
<evidence type="ECO:0000313" key="1">
    <source>
        <dbReference type="EMBL" id="GIH78157.1"/>
    </source>
</evidence>
<dbReference type="RefSeq" id="WP_203892688.1">
    <property type="nucleotide sequence ID" value="NZ_BOOH01000037.1"/>
</dbReference>
<comment type="caution">
    <text evidence="1">The sequence shown here is derived from an EMBL/GenBank/DDBJ whole genome shotgun (WGS) entry which is preliminary data.</text>
</comment>
<sequence>MPDSPDVPDDVLDRLRALCLALPGVYEEQAWVGTRWLVRKKTFAHVLGISDEYPPADTRDAPFVGDATVLTVRSAGAELAALVGTGHPFYKPRWHPQVVGMVIEPDADWDEIAELLIESYCLRAPKKLAAQVPRPGPAAGGPG</sequence>
<dbReference type="Proteomes" id="UP000616724">
    <property type="component" value="Unassembled WGS sequence"/>
</dbReference>
<evidence type="ECO:0008006" key="3">
    <source>
        <dbReference type="Google" id="ProtNLM"/>
    </source>
</evidence>
<proteinExistence type="predicted"/>
<keyword evidence="2" id="KW-1185">Reference proteome</keyword>
<dbReference type="SUPFAM" id="SSF142906">
    <property type="entry name" value="YjbR-like"/>
    <property type="match status" value="1"/>
</dbReference>
<dbReference type="InterPro" id="IPR038056">
    <property type="entry name" value="YjbR-like_sf"/>
</dbReference>
<reference evidence="1 2" key="1">
    <citation type="submission" date="2021-01" db="EMBL/GenBank/DDBJ databases">
        <title>Whole genome shotgun sequence of Planobispora longispora NBRC 13918.</title>
        <authorList>
            <person name="Komaki H."/>
            <person name="Tamura T."/>
        </authorList>
    </citation>
    <scope>NUCLEOTIDE SEQUENCE [LARGE SCALE GENOMIC DNA]</scope>
    <source>
        <strain evidence="1 2">NBRC 13918</strain>
    </source>
</reference>
<dbReference type="InterPro" id="IPR058532">
    <property type="entry name" value="YjbR/MT2646/Rv2570-like"/>
</dbReference>
<protein>
    <recommendedName>
        <fullName evidence="3">MmcQ/YjbR family DNA-binding protein</fullName>
    </recommendedName>
</protein>
<dbReference type="Gene3D" id="3.90.1150.30">
    <property type="match status" value="1"/>
</dbReference>
<gene>
    <name evidence="1" type="ORF">Plo01_45860</name>
</gene>
<organism evidence="1 2">
    <name type="scientific">Planobispora longispora</name>
    <dbReference type="NCBI Taxonomy" id="28887"/>
    <lineage>
        <taxon>Bacteria</taxon>
        <taxon>Bacillati</taxon>
        <taxon>Actinomycetota</taxon>
        <taxon>Actinomycetes</taxon>
        <taxon>Streptosporangiales</taxon>
        <taxon>Streptosporangiaceae</taxon>
        <taxon>Planobispora</taxon>
    </lineage>
</organism>
<dbReference type="EMBL" id="BOOH01000037">
    <property type="protein sequence ID" value="GIH78157.1"/>
    <property type="molecule type" value="Genomic_DNA"/>
</dbReference>
<name>A0A8J3RM16_9ACTN</name>
<dbReference type="Pfam" id="PF04237">
    <property type="entry name" value="YjbR"/>
    <property type="match status" value="1"/>
</dbReference>
<dbReference type="AlphaFoldDB" id="A0A8J3RM16"/>
<accession>A0A8J3RM16</accession>